<dbReference type="PANTHER" id="PTHR36454">
    <property type="entry name" value="LMO2823 PROTEIN"/>
    <property type="match status" value="1"/>
</dbReference>
<evidence type="ECO:0000313" key="1">
    <source>
        <dbReference type="EMBL" id="TCL61299.1"/>
    </source>
</evidence>
<proteinExistence type="predicted"/>
<dbReference type="RefSeq" id="WP_058966109.1">
    <property type="nucleotide sequence ID" value="NZ_CABKVM010000019.1"/>
</dbReference>
<sequence>MQRCTKPAAMLLPAPEIDLEKWAVVACDQYTSQPDYWCKVQELVGDAPSTLRLTLPEIWLEETDAPERIKAIGRTMEEYQTNGLLRPTAPGMMLVRRQMEGVTAPRWGLMMAVDLEAYDYREGSNSPIRPTERTVPQRIPARLAVREAATLELPHILLLIDDPQQSVIEPVAAVCNELEQVYDTPLMLGGGQLTGWFIPEGALTEKIQQALEALAAPEHSSKRYGAPADAPALQFATGDGNHSMAAARARWEQIRETLTPQQRLEHPARWALAEVVNLQDESLEIEPIHRLVAGVNPQTVLQDAVNYFTAQGAQAQLLEQVPAKEDPWAVRWVAGEKTGWLCIKPNGRWALPVAALQAFLDDCLPHWQGAKPDYIHGEETLCNLCAGAQSIGFVLPEFRKEDLFRGVVLDGVLPRKTFSMGRAQDKRYYMEARRIMP</sequence>
<name>A0A4R1R747_9FIRM</name>
<organism evidence="1 2">
    <name type="scientific">Allofournierella massiliensis</name>
    <dbReference type="NCBI Taxonomy" id="1650663"/>
    <lineage>
        <taxon>Bacteria</taxon>
        <taxon>Bacillati</taxon>
        <taxon>Bacillota</taxon>
        <taxon>Clostridia</taxon>
        <taxon>Eubacteriales</taxon>
        <taxon>Oscillospiraceae</taxon>
        <taxon>Allofournierella</taxon>
    </lineage>
</organism>
<evidence type="ECO:0000313" key="2">
    <source>
        <dbReference type="Proteomes" id="UP000295184"/>
    </source>
</evidence>
<dbReference type="AlphaFoldDB" id="A0A4R1R747"/>
<dbReference type="EMBL" id="SLUM01000002">
    <property type="protein sequence ID" value="TCL61299.1"/>
    <property type="molecule type" value="Genomic_DNA"/>
</dbReference>
<dbReference type="InterPro" id="IPR008323">
    <property type="entry name" value="UCP033563"/>
</dbReference>
<dbReference type="OrthoDB" id="6396832at2"/>
<dbReference type="Pfam" id="PF06245">
    <property type="entry name" value="DUF1015"/>
    <property type="match status" value="1"/>
</dbReference>
<reference evidence="1 2" key="1">
    <citation type="submission" date="2019-03" db="EMBL/GenBank/DDBJ databases">
        <title>Genomic Encyclopedia of Type Strains, Phase IV (KMG-IV): sequencing the most valuable type-strain genomes for metagenomic binning, comparative biology and taxonomic classification.</title>
        <authorList>
            <person name="Goeker M."/>
        </authorList>
    </citation>
    <scope>NUCLEOTIDE SEQUENCE [LARGE SCALE GENOMIC DNA]</scope>
    <source>
        <strain evidence="1 2">DSM 100451</strain>
    </source>
</reference>
<accession>A0A4R1R747</accession>
<dbReference type="PANTHER" id="PTHR36454:SF1">
    <property type="entry name" value="DUF1015 DOMAIN-CONTAINING PROTEIN"/>
    <property type="match status" value="1"/>
</dbReference>
<comment type="caution">
    <text evidence="1">The sequence shown here is derived from an EMBL/GenBank/DDBJ whole genome shotgun (WGS) entry which is preliminary data.</text>
</comment>
<dbReference type="Proteomes" id="UP000295184">
    <property type="component" value="Unassembled WGS sequence"/>
</dbReference>
<protein>
    <submittedName>
        <fullName evidence="1">Uncharacterized protein (DUF1015 family)</fullName>
    </submittedName>
</protein>
<gene>
    <name evidence="1" type="ORF">EDD77_10237</name>
</gene>
<dbReference type="STRING" id="1650663.GCA_001486665_02871"/>